<dbReference type="GO" id="GO:0016491">
    <property type="term" value="F:oxidoreductase activity"/>
    <property type="evidence" value="ECO:0007669"/>
    <property type="project" value="UniProtKB-KW"/>
</dbReference>
<keyword evidence="4" id="KW-0479">Metal-binding</keyword>
<evidence type="ECO:0000259" key="10">
    <source>
        <dbReference type="Pfam" id="PF02662"/>
    </source>
</evidence>
<evidence type="ECO:0000256" key="2">
    <source>
        <dbReference type="ARBA" id="ARBA00022448"/>
    </source>
</evidence>
<evidence type="ECO:0000313" key="12">
    <source>
        <dbReference type="Proteomes" id="UP000740329"/>
    </source>
</evidence>
<dbReference type="EMBL" id="JAGGMV010000001">
    <property type="protein sequence ID" value="MBP2200706.1"/>
    <property type="molecule type" value="Genomic_DNA"/>
</dbReference>
<keyword evidence="6" id="KW-0560">Oxidoreductase</keyword>
<dbReference type="AlphaFoldDB" id="A0A8J7RKW9"/>
<comment type="similarity">
    <text evidence="1">Belongs to the MvhD/VhuD family.</text>
</comment>
<dbReference type="InterPro" id="IPR003813">
    <property type="entry name" value="MvhD/FlpD"/>
</dbReference>
<evidence type="ECO:0000256" key="4">
    <source>
        <dbReference type="ARBA" id="ARBA00022723"/>
    </source>
</evidence>
<comment type="caution">
    <text evidence="11">The sequence shown here is derived from an EMBL/GenBank/DDBJ whole genome shotgun (WGS) entry which is preliminary data.</text>
</comment>
<keyword evidence="5" id="KW-0249">Electron transport</keyword>
<keyword evidence="3" id="KW-0001">2Fe-2S</keyword>
<name>A0A8J7RKW9_METVO</name>
<dbReference type="Proteomes" id="UP000740329">
    <property type="component" value="Unassembled WGS sequence"/>
</dbReference>
<keyword evidence="2" id="KW-0813">Transport</keyword>
<comment type="cofactor">
    <cofactor evidence="9">
        <name>[2Fe-2S] cluster</name>
        <dbReference type="ChEBI" id="CHEBI:190135"/>
    </cofactor>
</comment>
<sequence>MTKQILDEMGIGGDRIEMFFMSGADAGKFTEAVNEMTDRAKKLGPNPLKK</sequence>
<evidence type="ECO:0000256" key="3">
    <source>
        <dbReference type="ARBA" id="ARBA00022714"/>
    </source>
</evidence>
<proteinExistence type="inferred from homology"/>
<feature type="domain" description="F420-non-reducing hydrogenase iron-sulfur subunit D" evidence="10">
    <location>
        <begin position="2"/>
        <end position="44"/>
    </location>
</feature>
<gene>
    <name evidence="11" type="ORF">J3E07_000104</name>
</gene>
<evidence type="ECO:0000256" key="7">
    <source>
        <dbReference type="ARBA" id="ARBA00023004"/>
    </source>
</evidence>
<evidence type="ECO:0000256" key="6">
    <source>
        <dbReference type="ARBA" id="ARBA00023002"/>
    </source>
</evidence>
<accession>A0A8J7RKW9</accession>
<dbReference type="GO" id="GO:0046872">
    <property type="term" value="F:metal ion binding"/>
    <property type="evidence" value="ECO:0007669"/>
    <property type="project" value="UniProtKB-KW"/>
</dbReference>
<dbReference type="Pfam" id="PF02662">
    <property type="entry name" value="FlpD"/>
    <property type="match status" value="1"/>
</dbReference>
<keyword evidence="7" id="KW-0408">Iron</keyword>
<evidence type="ECO:0000256" key="5">
    <source>
        <dbReference type="ARBA" id="ARBA00022982"/>
    </source>
</evidence>
<dbReference type="GO" id="GO:0051537">
    <property type="term" value="F:2 iron, 2 sulfur cluster binding"/>
    <property type="evidence" value="ECO:0007669"/>
    <property type="project" value="UniProtKB-KW"/>
</dbReference>
<evidence type="ECO:0000256" key="1">
    <source>
        <dbReference type="ARBA" id="ARBA00009293"/>
    </source>
</evidence>
<evidence type="ECO:0000256" key="9">
    <source>
        <dbReference type="ARBA" id="ARBA00034078"/>
    </source>
</evidence>
<keyword evidence="8" id="KW-0411">Iron-sulfur</keyword>
<reference evidence="11" key="1">
    <citation type="submission" date="2021-03" db="EMBL/GenBank/DDBJ databases">
        <title>Genomic Encyclopedia of Type Strains, Phase IV (KMG-V): Genome sequencing to study the core and pangenomes of soil and plant-associated prokaryotes.</title>
        <authorList>
            <person name="Whitman W."/>
        </authorList>
    </citation>
    <scope>NUCLEOTIDE SEQUENCE</scope>
    <source>
        <strain evidence="11">C4</strain>
    </source>
</reference>
<protein>
    <submittedName>
        <fullName evidence="11">Coenzyme F420-reducing hydrogenase delta subunit</fullName>
    </submittedName>
</protein>
<evidence type="ECO:0000256" key="8">
    <source>
        <dbReference type="ARBA" id="ARBA00023014"/>
    </source>
</evidence>
<evidence type="ECO:0000313" key="11">
    <source>
        <dbReference type="EMBL" id="MBP2200706.1"/>
    </source>
</evidence>
<organism evidence="11 12">
    <name type="scientific">Methanococcus voltae</name>
    <dbReference type="NCBI Taxonomy" id="2188"/>
    <lineage>
        <taxon>Archaea</taxon>
        <taxon>Methanobacteriati</taxon>
        <taxon>Methanobacteriota</taxon>
        <taxon>Methanomada group</taxon>
        <taxon>Methanococci</taxon>
        <taxon>Methanococcales</taxon>
        <taxon>Methanococcaceae</taxon>
        <taxon>Methanococcus</taxon>
    </lineage>
</organism>